<dbReference type="AlphaFoldDB" id="A0A8D4VR06"/>
<name>A0A8D4VR06_9GAMM</name>
<dbReference type="RefSeq" id="WP_246598896.1">
    <property type="nucleotide sequence ID" value="NZ_AP019782.1"/>
</dbReference>
<dbReference type="InterPro" id="IPR051906">
    <property type="entry name" value="TolC-like"/>
</dbReference>
<evidence type="ECO:0000256" key="1">
    <source>
        <dbReference type="ARBA" id="ARBA00004442"/>
    </source>
</evidence>
<dbReference type="PANTHER" id="PTHR30026">
    <property type="entry name" value="OUTER MEMBRANE PROTEIN TOLC"/>
    <property type="match status" value="1"/>
</dbReference>
<keyword evidence="2" id="KW-1134">Transmembrane beta strand</keyword>
<organism evidence="7 8">
    <name type="scientific">Methylogaea oryzae</name>
    <dbReference type="NCBI Taxonomy" id="1295382"/>
    <lineage>
        <taxon>Bacteria</taxon>
        <taxon>Pseudomonadati</taxon>
        <taxon>Pseudomonadota</taxon>
        <taxon>Gammaproteobacteria</taxon>
        <taxon>Methylococcales</taxon>
        <taxon>Methylococcaceae</taxon>
        <taxon>Methylogaea</taxon>
    </lineage>
</organism>
<keyword evidence="5" id="KW-0998">Cell outer membrane</keyword>
<keyword evidence="6" id="KW-0175">Coiled coil</keyword>
<evidence type="ECO:0000313" key="8">
    <source>
        <dbReference type="Proteomes" id="UP000824988"/>
    </source>
</evidence>
<dbReference type="KEGG" id="moz:MoryE10_31210"/>
<sequence length="515" mass="56917">MNRTAYAWMNLPWERGHLARKCRPYAPLLRLAAHSDGDGQDARAPRDAARKAFAAAVLLSWILTAEAGDAVPLALHEVLAAATRAFPALLAAEQRKEAAAGERLAAEGGFDTLLKSQNRWSVAGLYENRNYDVSVEQPTGLWGATFFGGWRRGLGDYPVYEGKSLTATDGEARVGVNVPLWRNGSIDRRRASLTQAELGELIAGHEYDQALIELRRVAAHRYWDWVLAGRRLRVADAMLDIAEKRDAGIRRRAAAGDIAEFEAADNQRAILERRERQVAARRLLEQTAIQLSLYWRDEQGQPQLPDAGRLPTGFPEAEPVVSKDFADALTTAQAQRPELRRLDLQGRQTETELELQRNQQAPGVDFSVMGARDIGPGKDKLNREELYLGLNIDIPLQRRVAGGRAQAAAANLQRLKLEKQLADDRIAAEVRDALSAVEAARQRLELAGRQRQAAKRLEEGERTRFELGESTLLFVNLREIASGDAALMEADAANALFKAHADYQAALGTDLHTPP</sequence>
<dbReference type="GO" id="GO:0015288">
    <property type="term" value="F:porin activity"/>
    <property type="evidence" value="ECO:0007669"/>
    <property type="project" value="TreeGrafter"/>
</dbReference>
<evidence type="ECO:0008006" key="9">
    <source>
        <dbReference type="Google" id="ProtNLM"/>
    </source>
</evidence>
<dbReference type="PANTHER" id="PTHR30026:SF21">
    <property type="entry name" value="SLR1270 PROTEIN"/>
    <property type="match status" value="1"/>
</dbReference>
<accession>A0A8D4VR06</accession>
<dbReference type="GO" id="GO:0015562">
    <property type="term" value="F:efflux transmembrane transporter activity"/>
    <property type="evidence" value="ECO:0007669"/>
    <property type="project" value="InterPro"/>
</dbReference>
<dbReference type="EMBL" id="AP019782">
    <property type="protein sequence ID" value="BBL72515.1"/>
    <property type="molecule type" value="Genomic_DNA"/>
</dbReference>
<protein>
    <recommendedName>
        <fullName evidence="9">Outer membrane efflux protein</fullName>
    </recommendedName>
</protein>
<dbReference type="GO" id="GO:1990281">
    <property type="term" value="C:efflux pump complex"/>
    <property type="evidence" value="ECO:0007669"/>
    <property type="project" value="TreeGrafter"/>
</dbReference>
<evidence type="ECO:0000256" key="2">
    <source>
        <dbReference type="ARBA" id="ARBA00022452"/>
    </source>
</evidence>
<dbReference type="GO" id="GO:0009279">
    <property type="term" value="C:cell outer membrane"/>
    <property type="evidence" value="ECO:0007669"/>
    <property type="project" value="UniProtKB-SubCell"/>
</dbReference>
<keyword evidence="4" id="KW-0472">Membrane</keyword>
<keyword evidence="3" id="KW-0812">Transmembrane</keyword>
<evidence type="ECO:0000256" key="4">
    <source>
        <dbReference type="ARBA" id="ARBA00023136"/>
    </source>
</evidence>
<gene>
    <name evidence="7" type="ORF">MoryE10_31210</name>
</gene>
<evidence type="ECO:0000313" key="7">
    <source>
        <dbReference type="EMBL" id="BBL72515.1"/>
    </source>
</evidence>
<evidence type="ECO:0000256" key="6">
    <source>
        <dbReference type="SAM" id="Coils"/>
    </source>
</evidence>
<evidence type="ECO:0000256" key="3">
    <source>
        <dbReference type="ARBA" id="ARBA00022692"/>
    </source>
</evidence>
<comment type="subcellular location">
    <subcellularLocation>
        <location evidence="1">Cell outer membrane</location>
    </subcellularLocation>
</comment>
<keyword evidence="8" id="KW-1185">Reference proteome</keyword>
<dbReference type="Proteomes" id="UP000824988">
    <property type="component" value="Chromosome"/>
</dbReference>
<reference evidence="7" key="1">
    <citation type="submission" date="2019-06" db="EMBL/GenBank/DDBJ databases">
        <title>Complete genome sequence of Methylogaea oryzae strain JCM16910.</title>
        <authorList>
            <person name="Asakawa S."/>
        </authorList>
    </citation>
    <scope>NUCLEOTIDE SEQUENCE</scope>
    <source>
        <strain evidence="7">E10</strain>
    </source>
</reference>
<evidence type="ECO:0000256" key="5">
    <source>
        <dbReference type="ARBA" id="ARBA00023237"/>
    </source>
</evidence>
<proteinExistence type="predicted"/>
<feature type="coiled-coil region" evidence="6">
    <location>
        <begin position="405"/>
        <end position="457"/>
    </location>
</feature>